<dbReference type="EMBL" id="JAOAOG010000331">
    <property type="protein sequence ID" value="KAJ6227920.1"/>
    <property type="molecule type" value="Genomic_DNA"/>
</dbReference>
<dbReference type="Proteomes" id="UP001150062">
    <property type="component" value="Unassembled WGS sequence"/>
</dbReference>
<keyword evidence="3" id="KW-1185">Reference proteome</keyword>
<feature type="region of interest" description="Disordered" evidence="1">
    <location>
        <begin position="428"/>
        <end position="447"/>
    </location>
</feature>
<sequence length="711" mass="84250">MSDNIVNIQFYPLNIPNTDQEKFFDKRLTNLQATLSKLMEGHLWSYEVPEIIHQKSSPYFTLSCNTSECVDDEWYVISLMFPLTSQHQDLCVSISDEDGEILLIEAANILPKWVNVETSADRCYLYQGEIHLIPPPRKPSDFLIIPVTPTIDDALRIFQKGQVDTLAPLKVRNHFKQKFENYKDRMRQFSSHHMSCYLTYEIAFLLESNPQLISEIIYWIYNADIEDYKITGKMAKFWVHSKSKSKLLMNNQKKKPKKNIRNVKMERDDLSWKKKDLVLYRVRFTRYLYALIKSIEYRFPYFMQIEKALLQIKDEKEKQRVLIGLKIICGFEIAYQRSKSHLQRIQNENWKTFKSGISNRGYFQNEREGSKIYKKLESKAKVAFLKDWKQRLEEEGKIKEFDNLFYKSIDKLLTKFPINYQQLFQNQNQKQNQNQNQNTNKMGDDDEEWMKLNDNDLEKMLATNWMEKAENENKSDIDDMVYRLNQFMESESDWRGVTNETENKSNRDNAKTIQQRIEKENDKQIKNKKENDKQVENKKEIEKKTENKMDGVERKDNVKKNVRVSGDEQKGKGVKREEIVKEGMVELEKKKNYGIEDSGNEEITNFDFNFKKFLKIIRPKDQEEIEMEKVIKEMDLELKNNTTLGETFEYINEIDDDKEEEEEEEGKSENLQVDFNLVNNLLNSFDAQQGLSGPTSNLLNTLNIKLPPNND</sequence>
<dbReference type="Pfam" id="PF07093">
    <property type="entry name" value="SGT1"/>
    <property type="match status" value="2"/>
</dbReference>
<protein>
    <submittedName>
        <fullName evidence="2">Sgt1 protein hsgt1 suppressor of gcr2</fullName>
    </submittedName>
</protein>
<gene>
    <name evidence="2" type="ORF">M0813_09334</name>
</gene>
<feature type="region of interest" description="Disordered" evidence="1">
    <location>
        <begin position="493"/>
        <end position="573"/>
    </location>
</feature>
<evidence type="ECO:0000313" key="3">
    <source>
        <dbReference type="Proteomes" id="UP001150062"/>
    </source>
</evidence>
<evidence type="ECO:0000313" key="2">
    <source>
        <dbReference type="EMBL" id="KAJ6227920.1"/>
    </source>
</evidence>
<accession>A0ABQ8X5J1</accession>
<name>A0ABQ8X5J1_9EUKA</name>
<feature type="compositionally biased region" description="Low complexity" evidence="1">
    <location>
        <begin position="428"/>
        <end position="440"/>
    </location>
</feature>
<dbReference type="InterPro" id="IPR010770">
    <property type="entry name" value="Ecd"/>
</dbReference>
<dbReference type="PANTHER" id="PTHR13060:SF0">
    <property type="entry name" value="PROTEIN ECDYSONELESS HOMOLOG"/>
    <property type="match status" value="1"/>
</dbReference>
<feature type="compositionally biased region" description="Basic and acidic residues" evidence="1">
    <location>
        <begin position="501"/>
        <end position="573"/>
    </location>
</feature>
<dbReference type="PANTHER" id="PTHR13060">
    <property type="entry name" value="SGT1 PROTEIN HSGT1 SUPPRESSOR OF GCR2"/>
    <property type="match status" value="1"/>
</dbReference>
<reference evidence="2" key="1">
    <citation type="submission" date="2022-08" db="EMBL/GenBank/DDBJ databases">
        <title>Novel sulfate-reducing endosymbionts in the free-living metamonad Anaeramoeba.</title>
        <authorList>
            <person name="Jerlstrom-Hultqvist J."/>
            <person name="Cepicka I."/>
            <person name="Gallot-Lavallee L."/>
            <person name="Salas-Leiva D."/>
            <person name="Curtis B.A."/>
            <person name="Zahonova K."/>
            <person name="Pipaliya S."/>
            <person name="Dacks J."/>
            <person name="Roger A.J."/>
        </authorList>
    </citation>
    <scope>NUCLEOTIDE SEQUENCE</scope>
    <source>
        <strain evidence="2">Schooner1</strain>
    </source>
</reference>
<evidence type="ECO:0000256" key="1">
    <source>
        <dbReference type="SAM" id="MobiDB-lite"/>
    </source>
</evidence>
<comment type="caution">
    <text evidence="2">The sequence shown here is derived from an EMBL/GenBank/DDBJ whole genome shotgun (WGS) entry which is preliminary data.</text>
</comment>
<proteinExistence type="predicted"/>
<organism evidence="2 3">
    <name type="scientific">Anaeramoeba flamelloides</name>
    <dbReference type="NCBI Taxonomy" id="1746091"/>
    <lineage>
        <taxon>Eukaryota</taxon>
        <taxon>Metamonada</taxon>
        <taxon>Anaeramoebidae</taxon>
        <taxon>Anaeramoeba</taxon>
    </lineage>
</organism>